<feature type="transmembrane region" description="Helical" evidence="1">
    <location>
        <begin position="78"/>
        <end position="96"/>
    </location>
</feature>
<gene>
    <name evidence="2" type="ORF">DW322_09270</name>
</gene>
<dbReference type="Proteomes" id="UP000471120">
    <property type="component" value="Unassembled WGS sequence"/>
</dbReference>
<keyword evidence="1" id="KW-0812">Transmembrane</keyword>
<dbReference type="AlphaFoldDB" id="A0A6P2CHE2"/>
<feature type="transmembrane region" description="Helical" evidence="1">
    <location>
        <begin position="125"/>
        <end position="147"/>
    </location>
</feature>
<evidence type="ECO:0000313" key="3">
    <source>
        <dbReference type="Proteomes" id="UP000471120"/>
    </source>
</evidence>
<evidence type="ECO:0000313" key="2">
    <source>
        <dbReference type="EMBL" id="TXG90378.1"/>
    </source>
</evidence>
<feature type="transmembrane region" description="Helical" evidence="1">
    <location>
        <begin position="102"/>
        <end position="118"/>
    </location>
</feature>
<keyword evidence="1" id="KW-1133">Transmembrane helix</keyword>
<dbReference type="RefSeq" id="WP_010837257.1">
    <property type="nucleotide sequence ID" value="NZ_QRCM01000001.1"/>
</dbReference>
<feature type="transmembrane region" description="Helical" evidence="1">
    <location>
        <begin position="153"/>
        <end position="174"/>
    </location>
</feature>
<protein>
    <submittedName>
        <fullName evidence="2">Uncharacterized protein</fullName>
    </submittedName>
</protein>
<dbReference type="EMBL" id="QRCM01000001">
    <property type="protein sequence ID" value="TXG90378.1"/>
    <property type="molecule type" value="Genomic_DNA"/>
</dbReference>
<reference evidence="2 3" key="1">
    <citation type="submission" date="2018-07" db="EMBL/GenBank/DDBJ databases">
        <title>Genome sequence of Rhodococcus rhodnii ATCC 35071 from Rhodnius prolixus.</title>
        <authorList>
            <person name="Patel V."/>
            <person name="Vogel K.J."/>
        </authorList>
    </citation>
    <scope>NUCLEOTIDE SEQUENCE [LARGE SCALE GENOMIC DNA]</scope>
    <source>
        <strain evidence="2 3">ATCC 35071</strain>
    </source>
</reference>
<feature type="transmembrane region" description="Helical" evidence="1">
    <location>
        <begin position="45"/>
        <end position="66"/>
    </location>
</feature>
<accession>A0A6P2CHE2</accession>
<feature type="transmembrane region" description="Helical" evidence="1">
    <location>
        <begin position="21"/>
        <end position="39"/>
    </location>
</feature>
<comment type="caution">
    <text evidence="2">The sequence shown here is derived from an EMBL/GenBank/DDBJ whole genome shotgun (WGS) entry which is preliminary data.</text>
</comment>
<sequence>MSAPMQDLSSPPSPGPHPASPSLVALACGILVIAGATVLHDGPPFASWIASGGCALVLLGLLVWRARERSRHGMGGRRAGYGIAALLALVAAPALLPVAAFHLGYLVFLGAVFVVLGVRSQQRVTWVSGAAVAVIGLVVESRAGFALDVSAETVVFVEVLLAIAVAAAAVAPLLRARPPGPGRLAAVVAAANEEGPRT</sequence>
<keyword evidence="1" id="KW-0472">Membrane</keyword>
<proteinExistence type="predicted"/>
<organism evidence="2 3">
    <name type="scientific">Rhodococcus rhodnii</name>
    <dbReference type="NCBI Taxonomy" id="38312"/>
    <lineage>
        <taxon>Bacteria</taxon>
        <taxon>Bacillati</taxon>
        <taxon>Actinomycetota</taxon>
        <taxon>Actinomycetes</taxon>
        <taxon>Mycobacteriales</taxon>
        <taxon>Nocardiaceae</taxon>
        <taxon>Rhodococcus</taxon>
    </lineage>
</organism>
<evidence type="ECO:0000256" key="1">
    <source>
        <dbReference type="SAM" id="Phobius"/>
    </source>
</evidence>
<name>A0A6P2CHE2_9NOCA</name>